<protein>
    <recommendedName>
        <fullName evidence="3">DUF2235 domain-containing protein</fullName>
    </recommendedName>
</protein>
<name>A0A0L0DKM0_THETB</name>
<dbReference type="Pfam" id="PF10561">
    <property type="entry name" value="C2orf69"/>
    <property type="match status" value="1"/>
</dbReference>
<organism evidence="1 2">
    <name type="scientific">Thecamonas trahens ATCC 50062</name>
    <dbReference type="NCBI Taxonomy" id="461836"/>
    <lineage>
        <taxon>Eukaryota</taxon>
        <taxon>Apusozoa</taxon>
        <taxon>Apusomonadida</taxon>
        <taxon>Apusomonadidae</taxon>
        <taxon>Thecamonas</taxon>
    </lineage>
</organism>
<dbReference type="InterPro" id="IPR018881">
    <property type="entry name" value="C2orf69_mit"/>
</dbReference>
<dbReference type="EMBL" id="GL349473">
    <property type="protein sequence ID" value="KNC52576.1"/>
    <property type="molecule type" value="Genomic_DNA"/>
</dbReference>
<dbReference type="STRING" id="461836.A0A0L0DKM0"/>
<dbReference type="RefSeq" id="XP_013755365.1">
    <property type="nucleotide sequence ID" value="XM_013899911.1"/>
</dbReference>
<dbReference type="GeneID" id="25566903"/>
<dbReference type="OrthoDB" id="419333at2759"/>
<evidence type="ECO:0000313" key="1">
    <source>
        <dbReference type="EMBL" id="KNC52576.1"/>
    </source>
</evidence>
<keyword evidence="2" id="KW-1185">Reference proteome</keyword>
<dbReference type="SUPFAM" id="SSF53474">
    <property type="entry name" value="alpha/beta-Hydrolases"/>
    <property type="match status" value="1"/>
</dbReference>
<gene>
    <name evidence="1" type="ORF">AMSG_08143</name>
</gene>
<dbReference type="GO" id="GO:0005739">
    <property type="term" value="C:mitochondrion"/>
    <property type="evidence" value="ECO:0007669"/>
    <property type="project" value="TreeGrafter"/>
</dbReference>
<evidence type="ECO:0008006" key="3">
    <source>
        <dbReference type="Google" id="ProtNLM"/>
    </source>
</evidence>
<dbReference type="InterPro" id="IPR029058">
    <property type="entry name" value="AB_hydrolase_fold"/>
</dbReference>
<accession>A0A0L0DKM0</accession>
<reference evidence="1 2" key="1">
    <citation type="submission" date="2010-05" db="EMBL/GenBank/DDBJ databases">
        <title>The Genome Sequence of Thecamonas trahens ATCC 50062.</title>
        <authorList>
            <consortium name="The Broad Institute Genome Sequencing Platform"/>
            <person name="Russ C."/>
            <person name="Cuomo C."/>
            <person name="Shea T."/>
            <person name="Young S.K."/>
            <person name="Zeng Q."/>
            <person name="Koehrsen M."/>
            <person name="Haas B."/>
            <person name="Borodovsky M."/>
            <person name="Guigo R."/>
            <person name="Alvarado L."/>
            <person name="Berlin A."/>
            <person name="Bochicchio J."/>
            <person name="Borenstein D."/>
            <person name="Chapman S."/>
            <person name="Chen Z."/>
            <person name="Freedman E."/>
            <person name="Gellesch M."/>
            <person name="Goldberg J."/>
            <person name="Griggs A."/>
            <person name="Gujja S."/>
            <person name="Heilman E."/>
            <person name="Heiman D."/>
            <person name="Hepburn T."/>
            <person name="Howarth C."/>
            <person name="Jen D."/>
            <person name="Larson L."/>
            <person name="Mehta T."/>
            <person name="Park D."/>
            <person name="Pearson M."/>
            <person name="Roberts A."/>
            <person name="Saif S."/>
            <person name="Shenoy N."/>
            <person name="Sisk P."/>
            <person name="Stolte C."/>
            <person name="Sykes S."/>
            <person name="Thomson T."/>
            <person name="Walk T."/>
            <person name="White J."/>
            <person name="Yandava C."/>
            <person name="Burger G."/>
            <person name="Gray M.W."/>
            <person name="Holland P.W.H."/>
            <person name="King N."/>
            <person name="Lang F.B.F."/>
            <person name="Roger A.J."/>
            <person name="Ruiz-Trillo I."/>
            <person name="Lander E."/>
            <person name="Nusbaum C."/>
        </authorList>
    </citation>
    <scope>NUCLEOTIDE SEQUENCE [LARGE SCALE GENOMIC DNA]</scope>
    <source>
        <strain evidence="1 2">ATCC 50062</strain>
    </source>
</reference>
<dbReference type="PANTHER" id="PTHR31296">
    <property type="entry name" value="UPF0565 PROTEIN C2ORF69"/>
    <property type="match status" value="1"/>
</dbReference>
<evidence type="ECO:0000313" key="2">
    <source>
        <dbReference type="Proteomes" id="UP000054408"/>
    </source>
</evidence>
<proteinExistence type="predicted"/>
<dbReference type="AlphaFoldDB" id="A0A0L0DKM0"/>
<dbReference type="Proteomes" id="UP000054408">
    <property type="component" value="Unassembled WGS sequence"/>
</dbReference>
<sequence length="288" mass="31434">MWAVSGLVVVFPGDVQNRAEEQAKSPIGQQLMEYSLEKTAERLGAKWPDKAVFVVAPKRMVEDKAVYDNMLLGGRALVYLDALVDGMRQHIGASSALPVHLVGFSSGAAVVNRVLTEVLDSFREPVLAASPDGSIKPIVRLMYDKAVAANVKVQEMFFGRLVSMTWLDAANGPPLGEQHTSDEVLEAFAARAPDGWRLSARIISSEWQVNDPRRPWIRPSLAALFDLLQKLDHVDASWDAPPELVPDDDDNSDDAATEGDAVATAAADDAEIVRTLQAHFAMLDEFDL</sequence>
<dbReference type="PANTHER" id="PTHR31296:SF1">
    <property type="entry name" value="MITOCHONDRIAL PROTEIN C2ORF69"/>
    <property type="match status" value="1"/>
</dbReference>